<reference evidence="1 2" key="1">
    <citation type="submission" date="2017-09" db="EMBL/GenBank/DDBJ databases">
        <title>Phase variable restriction modification systems are present in the genome sequences of periodontal pathogens Prevotella intermedia, Tannerella forsythia and Porphyromonas gingivalis.</title>
        <authorList>
            <person name="Haigh R.D."/>
            <person name="Crawford L."/>
            <person name="Ralph J."/>
            <person name="Wanford J."/>
            <person name="Vartoukian S.R."/>
            <person name="Hijazib K."/>
            <person name="Wade W."/>
            <person name="Oggioni M.R."/>
        </authorList>
    </citation>
    <scope>NUCLEOTIDE SEQUENCE [LARGE SCALE GENOMIC DNA]</scope>
    <source>
        <strain evidence="1 2">WW2834</strain>
    </source>
</reference>
<evidence type="ECO:0000313" key="1">
    <source>
        <dbReference type="EMBL" id="PDP60325.1"/>
    </source>
</evidence>
<gene>
    <name evidence="1" type="ORF">CLI71_06215</name>
</gene>
<accession>A0A2A6EFL0</accession>
<comment type="caution">
    <text evidence="1">The sequence shown here is derived from an EMBL/GenBank/DDBJ whole genome shotgun (WGS) entry which is preliminary data.</text>
</comment>
<dbReference type="AlphaFoldDB" id="A0A2A6EFL0"/>
<organism evidence="1 2">
    <name type="scientific">Prevotella intermedia</name>
    <dbReference type="NCBI Taxonomy" id="28131"/>
    <lineage>
        <taxon>Bacteria</taxon>
        <taxon>Pseudomonadati</taxon>
        <taxon>Bacteroidota</taxon>
        <taxon>Bacteroidia</taxon>
        <taxon>Bacteroidales</taxon>
        <taxon>Prevotellaceae</taxon>
        <taxon>Prevotella</taxon>
    </lineage>
</organism>
<dbReference type="RefSeq" id="WP_144009837.1">
    <property type="nucleotide sequence ID" value="NZ_NSLY01000013.1"/>
</dbReference>
<evidence type="ECO:0000313" key="2">
    <source>
        <dbReference type="Proteomes" id="UP000219058"/>
    </source>
</evidence>
<dbReference type="Proteomes" id="UP000219058">
    <property type="component" value="Unassembled WGS sequence"/>
</dbReference>
<dbReference type="EMBL" id="NSLY01000013">
    <property type="protein sequence ID" value="PDP60325.1"/>
    <property type="molecule type" value="Genomic_DNA"/>
</dbReference>
<protein>
    <submittedName>
        <fullName evidence="1">Uncharacterized protein</fullName>
    </submittedName>
</protein>
<name>A0A2A6EFL0_PREIN</name>
<proteinExistence type="predicted"/>
<sequence length="80" mass="9455">MQKLAYRIIAKATQTDNLRGFFFFALLNNLYFSLSEQATKVKKREFDISPMLVRSCHFCEGGEDEEYRKECRSLVRNYTS</sequence>